<evidence type="ECO:0000256" key="1">
    <source>
        <dbReference type="ARBA" id="ARBA00008098"/>
    </source>
</evidence>
<evidence type="ECO:0000256" key="4">
    <source>
        <dbReference type="SAM" id="SignalP"/>
    </source>
</evidence>
<dbReference type="InterPro" id="IPR006170">
    <property type="entry name" value="PBP/GOBP"/>
</dbReference>
<dbReference type="SMART" id="SM00708">
    <property type="entry name" value="PhBP"/>
    <property type="match status" value="1"/>
</dbReference>
<name>A0A8S4GAP0_PLUXY</name>
<feature type="chain" id="PRO_5035903048" evidence="4">
    <location>
        <begin position="23"/>
        <end position="166"/>
    </location>
</feature>
<protein>
    <submittedName>
        <fullName evidence="5">(diamondback moth) hypothetical protein</fullName>
    </submittedName>
</protein>
<sequence length="166" mass="19592">MERRLRLVRVLVAASLPMLVLSSVEVMKDVTLGFGEALKHCREQSQLTEEMMEEFFHFWRDDFKFEQREVGCAIHYMSHYFNLLDDTHRMHHQNTHKFIKSFPNGEVLSQQMVGIIHTCEQAHDKEPDNCWRILRIAECFKKECQAQGIAPTMELLMAEFIMETDV</sequence>
<dbReference type="Pfam" id="PF01395">
    <property type="entry name" value="PBP_GOBP"/>
    <property type="match status" value="1"/>
</dbReference>
<dbReference type="AlphaFoldDB" id="A0A8S4GAP0"/>
<dbReference type="GO" id="GO:0005549">
    <property type="term" value="F:odorant binding"/>
    <property type="evidence" value="ECO:0007669"/>
    <property type="project" value="InterPro"/>
</dbReference>
<keyword evidence="6" id="KW-1185">Reference proteome</keyword>
<keyword evidence="4" id="KW-0732">Signal</keyword>
<comment type="similarity">
    <text evidence="1">Belongs to the PBP/GOBP family.</text>
</comment>
<dbReference type="PIRSF" id="PIRSF015604">
    <property type="entry name" value="Odorant/phero_bd"/>
    <property type="match status" value="1"/>
</dbReference>
<dbReference type="InterPro" id="IPR036728">
    <property type="entry name" value="PBP_GOBP_sf"/>
</dbReference>
<comment type="caution">
    <text evidence="5">The sequence shown here is derived from an EMBL/GenBank/DDBJ whole genome shotgun (WGS) entry which is preliminary data.</text>
</comment>
<evidence type="ECO:0000313" key="5">
    <source>
        <dbReference type="EMBL" id="CAG9135938.1"/>
    </source>
</evidence>
<dbReference type="Gene3D" id="1.10.238.20">
    <property type="entry name" value="Pheromone/general odorant binding protein domain"/>
    <property type="match status" value="1"/>
</dbReference>
<proteinExistence type="inferred from homology"/>
<keyword evidence="3" id="KW-1015">Disulfide bond</keyword>
<dbReference type="EMBL" id="CAJHNJ030000119">
    <property type="protein sequence ID" value="CAG9135938.1"/>
    <property type="molecule type" value="Genomic_DNA"/>
</dbReference>
<evidence type="ECO:0000256" key="3">
    <source>
        <dbReference type="PIRSR" id="PIRSR015604-1"/>
    </source>
</evidence>
<accession>A0A8S4GAP0</accession>
<dbReference type="Proteomes" id="UP000653454">
    <property type="component" value="Unassembled WGS sequence"/>
</dbReference>
<feature type="disulfide bond" evidence="3">
    <location>
        <begin position="119"/>
        <end position="139"/>
    </location>
</feature>
<dbReference type="CDD" id="cd23992">
    <property type="entry name" value="PBP_GOBP"/>
    <property type="match status" value="1"/>
</dbReference>
<evidence type="ECO:0000256" key="2">
    <source>
        <dbReference type="ARBA" id="ARBA00022448"/>
    </source>
</evidence>
<evidence type="ECO:0000313" key="6">
    <source>
        <dbReference type="Proteomes" id="UP000653454"/>
    </source>
</evidence>
<feature type="signal peptide" evidence="4">
    <location>
        <begin position="1"/>
        <end position="22"/>
    </location>
</feature>
<keyword evidence="2" id="KW-0813">Transport</keyword>
<reference evidence="5" key="1">
    <citation type="submission" date="2020-11" db="EMBL/GenBank/DDBJ databases">
        <authorList>
            <person name="Whiteford S."/>
        </authorList>
    </citation>
    <scope>NUCLEOTIDE SEQUENCE</scope>
</reference>
<feature type="disulfide bond" evidence="3">
    <location>
        <begin position="72"/>
        <end position="130"/>
    </location>
</feature>
<organism evidence="5 6">
    <name type="scientific">Plutella xylostella</name>
    <name type="common">Diamondback moth</name>
    <name type="synonym">Plutella maculipennis</name>
    <dbReference type="NCBI Taxonomy" id="51655"/>
    <lineage>
        <taxon>Eukaryota</taxon>
        <taxon>Metazoa</taxon>
        <taxon>Ecdysozoa</taxon>
        <taxon>Arthropoda</taxon>
        <taxon>Hexapoda</taxon>
        <taxon>Insecta</taxon>
        <taxon>Pterygota</taxon>
        <taxon>Neoptera</taxon>
        <taxon>Endopterygota</taxon>
        <taxon>Lepidoptera</taxon>
        <taxon>Glossata</taxon>
        <taxon>Ditrysia</taxon>
        <taxon>Yponomeutoidea</taxon>
        <taxon>Plutellidae</taxon>
        <taxon>Plutella</taxon>
    </lineage>
</organism>
<dbReference type="SUPFAM" id="SSF47565">
    <property type="entry name" value="Insect pheromone/odorant-binding proteins"/>
    <property type="match status" value="1"/>
</dbReference>
<dbReference type="PRINTS" id="PR00484">
    <property type="entry name" value="PBPGOBP"/>
</dbReference>
<dbReference type="InterPro" id="IPR006072">
    <property type="entry name" value="Odorant/phero-bd_Lep"/>
</dbReference>
<gene>
    <name evidence="5" type="ORF">PLXY2_LOCUS14197</name>
</gene>